<dbReference type="EMBL" id="VSSQ01072679">
    <property type="protein sequence ID" value="MPN24002.1"/>
    <property type="molecule type" value="Genomic_DNA"/>
</dbReference>
<reference evidence="1" key="1">
    <citation type="submission" date="2019-08" db="EMBL/GenBank/DDBJ databases">
        <authorList>
            <person name="Kucharzyk K."/>
            <person name="Murdoch R.W."/>
            <person name="Higgins S."/>
            <person name="Loffler F."/>
        </authorList>
    </citation>
    <scope>NUCLEOTIDE SEQUENCE</scope>
</reference>
<proteinExistence type="predicted"/>
<sequence length="147" mass="15643">MYKNISFSIIVILATTVLLSAGCAGNNKSKPLNVDELLTNATSLVGKTVVVEGLCTHVCSKSGMKLFLQGSDGTKTLRAESGAALGKFDPASVDRKVRVRGKLAEVQIVKNNSDIHATSVAQGDSCKTEGIAEKSYYIETESYQIID</sequence>
<gene>
    <name evidence="1" type="ORF">SDC9_171395</name>
</gene>
<name>A0A645GDC0_9ZZZZ</name>
<evidence type="ECO:0000313" key="1">
    <source>
        <dbReference type="EMBL" id="MPN24002.1"/>
    </source>
</evidence>
<organism evidence="1">
    <name type="scientific">bioreactor metagenome</name>
    <dbReference type="NCBI Taxonomy" id="1076179"/>
    <lineage>
        <taxon>unclassified sequences</taxon>
        <taxon>metagenomes</taxon>
        <taxon>ecological metagenomes</taxon>
    </lineage>
</organism>
<protein>
    <recommendedName>
        <fullName evidence="2">Lipoprotein</fullName>
    </recommendedName>
</protein>
<dbReference type="PROSITE" id="PS51257">
    <property type="entry name" value="PROKAR_LIPOPROTEIN"/>
    <property type="match status" value="1"/>
</dbReference>
<comment type="caution">
    <text evidence="1">The sequence shown here is derived from an EMBL/GenBank/DDBJ whole genome shotgun (WGS) entry which is preliminary data.</text>
</comment>
<accession>A0A645GDC0</accession>
<dbReference type="AlphaFoldDB" id="A0A645GDC0"/>
<evidence type="ECO:0008006" key="2">
    <source>
        <dbReference type="Google" id="ProtNLM"/>
    </source>
</evidence>